<dbReference type="OMA" id="FLYICHY"/>
<evidence type="ECO:0000313" key="3">
    <source>
        <dbReference type="Proteomes" id="UP000015102"/>
    </source>
</evidence>
<dbReference type="AlphaFoldDB" id="T1GQ96"/>
<dbReference type="Proteomes" id="UP000015102">
    <property type="component" value="Unassembled WGS sequence"/>
</dbReference>
<reference evidence="3" key="1">
    <citation type="submission" date="2013-02" db="EMBL/GenBank/DDBJ databases">
        <authorList>
            <person name="Hughes D."/>
        </authorList>
    </citation>
    <scope>NUCLEOTIDE SEQUENCE</scope>
    <source>
        <strain>Durham</strain>
        <strain evidence="3">NC isolate 2 -- Noor lab</strain>
    </source>
</reference>
<evidence type="ECO:0000313" key="2">
    <source>
        <dbReference type="EnsemblMetazoa" id="MESCA005800-PA"/>
    </source>
</evidence>
<reference evidence="2" key="2">
    <citation type="submission" date="2015-06" db="UniProtKB">
        <authorList>
            <consortium name="EnsemblMetazoa"/>
        </authorList>
    </citation>
    <scope>IDENTIFICATION</scope>
</reference>
<evidence type="ECO:0000256" key="1">
    <source>
        <dbReference type="SAM" id="MobiDB-lite"/>
    </source>
</evidence>
<dbReference type="EnsemblMetazoa" id="MESCA005800-RA">
    <property type="protein sequence ID" value="MESCA005800-PA"/>
    <property type="gene ID" value="MESCA005800"/>
</dbReference>
<proteinExistence type="predicted"/>
<feature type="region of interest" description="Disordered" evidence="1">
    <location>
        <begin position="38"/>
        <end position="57"/>
    </location>
</feature>
<organism evidence="2 3">
    <name type="scientific">Megaselia scalaris</name>
    <name type="common">Humpbacked fly</name>
    <name type="synonym">Phora scalaris</name>
    <dbReference type="NCBI Taxonomy" id="36166"/>
    <lineage>
        <taxon>Eukaryota</taxon>
        <taxon>Metazoa</taxon>
        <taxon>Ecdysozoa</taxon>
        <taxon>Arthropoda</taxon>
        <taxon>Hexapoda</taxon>
        <taxon>Insecta</taxon>
        <taxon>Pterygota</taxon>
        <taxon>Neoptera</taxon>
        <taxon>Endopterygota</taxon>
        <taxon>Diptera</taxon>
        <taxon>Brachycera</taxon>
        <taxon>Muscomorpha</taxon>
        <taxon>Platypezoidea</taxon>
        <taxon>Phoridae</taxon>
        <taxon>Megaseliini</taxon>
        <taxon>Megaselia</taxon>
    </lineage>
</organism>
<sequence>MVKIIMKLFHFLNLEQQAVCKMLNTRIKYARKNRFSNNSGDEFQTPHKKSKNEDLKDTTPNIQEDIAFLEECNTAIDVPRIKSALERTLSHRMGQYTQENFSVINTYRFFTKSLNLINYEFNIRFPEATEYILSNFEMYLDAASNIFRAENQSYVPKIEVDQNIQKFLYICHYTKHPRGPRDKCFTMEEMLDDFVQFQTEDEDCKPEPKEHPMILAQGSSKADIDKYFLQIGEHLIEFPCSFTFTQAFDYLAKSYYVFNIAFPKKVTIFFHFIMKNIYDVHIKSSLYPKKNKIEDNFVRPR</sequence>
<dbReference type="HOGENOM" id="CLU_926135_0_0_1"/>
<accession>T1GQ96</accession>
<name>T1GQ96_MEGSC</name>
<dbReference type="EMBL" id="CAQQ02183298">
    <property type="status" value="NOT_ANNOTATED_CDS"/>
    <property type="molecule type" value="Genomic_DNA"/>
</dbReference>
<keyword evidence="3" id="KW-1185">Reference proteome</keyword>
<protein>
    <submittedName>
        <fullName evidence="2">Uncharacterized protein</fullName>
    </submittedName>
</protein>